<feature type="non-terminal residue" evidence="1">
    <location>
        <position position="59"/>
    </location>
</feature>
<feature type="non-terminal residue" evidence="1">
    <location>
        <position position="1"/>
    </location>
</feature>
<reference evidence="1" key="1">
    <citation type="submission" date="2021-06" db="EMBL/GenBank/DDBJ databases">
        <authorList>
            <person name="Kallberg Y."/>
            <person name="Tangrot J."/>
            <person name="Rosling A."/>
        </authorList>
    </citation>
    <scope>NUCLEOTIDE SEQUENCE</scope>
    <source>
        <strain evidence="1">IL203A</strain>
    </source>
</reference>
<keyword evidence="2" id="KW-1185">Reference proteome</keyword>
<accession>A0ACA9QVJ8</accession>
<comment type="caution">
    <text evidence="1">The sequence shown here is derived from an EMBL/GenBank/DDBJ whole genome shotgun (WGS) entry which is preliminary data.</text>
</comment>
<protein>
    <submittedName>
        <fullName evidence="1">635_t:CDS:1</fullName>
    </submittedName>
</protein>
<name>A0ACA9QVJ8_9GLOM</name>
<evidence type="ECO:0000313" key="2">
    <source>
        <dbReference type="Proteomes" id="UP000789702"/>
    </source>
</evidence>
<dbReference type="EMBL" id="CAJVPU010054001">
    <property type="protein sequence ID" value="CAG8766152.1"/>
    <property type="molecule type" value="Genomic_DNA"/>
</dbReference>
<organism evidence="1 2">
    <name type="scientific">Dentiscutata heterogama</name>
    <dbReference type="NCBI Taxonomy" id="1316150"/>
    <lineage>
        <taxon>Eukaryota</taxon>
        <taxon>Fungi</taxon>
        <taxon>Fungi incertae sedis</taxon>
        <taxon>Mucoromycota</taxon>
        <taxon>Glomeromycotina</taxon>
        <taxon>Glomeromycetes</taxon>
        <taxon>Diversisporales</taxon>
        <taxon>Gigasporaceae</taxon>
        <taxon>Dentiscutata</taxon>
    </lineage>
</organism>
<proteinExistence type="predicted"/>
<dbReference type="Proteomes" id="UP000789702">
    <property type="component" value="Unassembled WGS sequence"/>
</dbReference>
<sequence length="59" mass="6919">SQYDDVQSCIRGLYHSASKQLYGREQMIVIESQHWTTNNLCARHHLCYFHIHSCIVIAL</sequence>
<evidence type="ECO:0000313" key="1">
    <source>
        <dbReference type="EMBL" id="CAG8766152.1"/>
    </source>
</evidence>
<gene>
    <name evidence="1" type="ORF">DHETER_LOCUS15570</name>
</gene>